<keyword evidence="2" id="KW-1185">Reference proteome</keyword>
<gene>
    <name evidence="1" type="ORF">C823_01438</name>
</gene>
<reference evidence="1 2" key="1">
    <citation type="journal article" date="2014" name="Genome Announc.">
        <title>Draft genome sequences of the altered schaedler flora, a defined bacterial community from gnotobiotic mice.</title>
        <authorList>
            <person name="Wannemuehler M.J."/>
            <person name="Overstreet A.M."/>
            <person name="Ward D.V."/>
            <person name="Phillips G.J."/>
        </authorList>
    </citation>
    <scope>NUCLEOTIDE SEQUENCE [LARGE SCALE GENOMIC DNA]</scope>
    <source>
        <strain evidence="1 2">ASF492</strain>
    </source>
</reference>
<dbReference type="eggNOG" id="COG1192">
    <property type="taxonomic scope" value="Bacteria"/>
</dbReference>
<dbReference type="OrthoDB" id="9777019at2"/>
<dbReference type="HOGENOM" id="CLU_062212_0_0_9"/>
<dbReference type="EMBL" id="AQFT01000041">
    <property type="protein sequence ID" value="EMZ33020.1"/>
    <property type="molecule type" value="Genomic_DNA"/>
</dbReference>
<accession>N2B3V0</accession>
<dbReference type="AlphaFoldDB" id="N2B3V0"/>
<name>N2B3V0_9FIRM</name>
<dbReference type="STRING" id="1235802.C823_01438"/>
<dbReference type="InterPro" id="IPR027417">
    <property type="entry name" value="P-loop_NTPase"/>
</dbReference>
<comment type="caution">
    <text evidence="1">The sequence shown here is derived from an EMBL/GenBank/DDBJ whole genome shotgun (WGS) entry which is preliminary data.</text>
</comment>
<evidence type="ECO:0000313" key="2">
    <source>
        <dbReference type="Proteomes" id="UP000012589"/>
    </source>
</evidence>
<dbReference type="PATRIC" id="fig|1235802.3.peg.1528"/>
<evidence type="ECO:0000313" key="1">
    <source>
        <dbReference type="EMBL" id="EMZ33020.1"/>
    </source>
</evidence>
<organism evidence="1 2">
    <name type="scientific">Eubacterium plexicaudatum ASF492</name>
    <dbReference type="NCBI Taxonomy" id="1235802"/>
    <lineage>
        <taxon>Bacteria</taxon>
        <taxon>Bacillati</taxon>
        <taxon>Bacillota</taxon>
        <taxon>Clostridia</taxon>
        <taxon>Eubacteriales</taxon>
        <taxon>Eubacteriaceae</taxon>
        <taxon>Eubacterium</taxon>
    </lineage>
</organism>
<proteinExistence type="predicted"/>
<dbReference type="Gene3D" id="3.40.50.10850">
    <property type="entry name" value="Ntrc-like two-domain protein"/>
    <property type="match status" value="1"/>
</dbReference>
<dbReference type="Gene3D" id="3.40.50.300">
    <property type="entry name" value="P-loop containing nucleotide triphosphate hydrolases"/>
    <property type="match status" value="1"/>
</dbReference>
<sequence>MGKIKLAVIGESVYTERLTECMQKHAPEYLEVLSCRGLEKVSEFTDSIQPDIILHEEKSLQEEKEEEHLIRIYLSTEKDVKENANSIFRYQRGSEILRQVFQYYERNSKKNLVCRCKTAEMEMTAFYAPGGHELQLPFSVAYATICGEDEKVLYLNLSEFSGMRMLFKQKDKDNFSDLIFGIRQKRERFLICLQSVLHQTDRFDYVLPPENPEDLYEIREDDLACLLSLLQEQTAYKKIIWNCGTLNQAAVQVMECCATVFCIRKESAFGKYRKTEFEQFLQKEMRQRLRKKVRYVCPQAGNSFAQGVDLLSQLRSGEFVKQVKAMTEQQE</sequence>
<dbReference type="Proteomes" id="UP000012589">
    <property type="component" value="Unassembled WGS sequence"/>
</dbReference>
<protein>
    <submittedName>
        <fullName evidence="1">Uncharacterized protein</fullName>
    </submittedName>
</protein>